<feature type="transmembrane region" description="Helical" evidence="8">
    <location>
        <begin position="288"/>
        <end position="309"/>
    </location>
</feature>
<keyword evidence="6 8" id="KW-1133">Transmembrane helix</keyword>
<keyword evidence="11" id="KW-1185">Reference proteome</keyword>
<feature type="transmembrane region" description="Helical" evidence="8">
    <location>
        <begin position="151"/>
        <end position="174"/>
    </location>
</feature>
<dbReference type="Proteomes" id="UP001062901">
    <property type="component" value="Unassembled WGS sequence"/>
</dbReference>
<feature type="transmembrane region" description="Helical" evidence="8">
    <location>
        <begin position="94"/>
        <end position="121"/>
    </location>
</feature>
<evidence type="ECO:0000313" key="10">
    <source>
        <dbReference type="EMBL" id="GBQ08322.1"/>
    </source>
</evidence>
<dbReference type="PROSITE" id="PS50850">
    <property type="entry name" value="MFS"/>
    <property type="match status" value="1"/>
</dbReference>
<protein>
    <submittedName>
        <fullName evidence="10">Multidrug ABC transporter</fullName>
    </submittedName>
</protein>
<evidence type="ECO:0000256" key="3">
    <source>
        <dbReference type="ARBA" id="ARBA00022448"/>
    </source>
</evidence>
<feature type="transmembrane region" description="Helical" evidence="8">
    <location>
        <begin position="66"/>
        <end position="85"/>
    </location>
</feature>
<dbReference type="Gene3D" id="1.20.1250.20">
    <property type="entry name" value="MFS general substrate transporter like domains"/>
    <property type="match status" value="1"/>
</dbReference>
<feature type="transmembrane region" description="Helical" evidence="8">
    <location>
        <begin position="26"/>
        <end position="46"/>
    </location>
</feature>
<dbReference type="PANTHER" id="PTHR42718">
    <property type="entry name" value="MAJOR FACILITATOR SUPERFAMILY MULTIDRUG TRANSPORTER MFSC"/>
    <property type="match status" value="1"/>
</dbReference>
<sequence>MSDDVATTSSGEQTDRSTWKPRHNPWLIAVVVTLAAFMEVLDTTIVNVALPHIAGSLGSSYDDSTWTLTSYLVANGIVLTISGWLSRLFGRKRYFLVCIAMFTLSSFLCGLATSLPMLVIFRLMQGFFGGGLQPSQQSIILDIFPPEKRGAAFGLTAIATVVGPVLGPLLGGWFTDNYSWRWIFFINVPFGLITVLAVAALLEDPPWEKARRERIDVIGISLISIGLGCLEVMADRGEDDDWFGSSFITTMAVLGVVCTVGAVIWLCKAKDPLLRLSVLKDRNFAIGTTMMGVMGMLLYASAVIMPQFAQQVQGYTATLSGQLMAPGGAVVICLIPIVGMLMKRFQIRYIIAFGFLFMASSFLLAANLYSDVDFTHLVLYRVRQTAPLAFLFVPISTLAYATLPPELNGDGSALFSMVRNYFGSQAISLSTAALIEMRQVHQTDLSSHVVASKPEVRSYLAQVQQVAEAHGLAPLRAHAYAIAHMYQDFASQVSMLAYNQLFNVLGILALCIVPLCFLASPIKGDGQSSGGH</sequence>
<dbReference type="PRINTS" id="PR01036">
    <property type="entry name" value="TCRTETB"/>
</dbReference>
<dbReference type="RefSeq" id="WP_018980772.1">
    <property type="nucleotide sequence ID" value="NZ_BAQD01000087.1"/>
</dbReference>
<feature type="domain" description="Major facilitator superfamily (MFS) profile" evidence="9">
    <location>
        <begin position="28"/>
        <end position="524"/>
    </location>
</feature>
<dbReference type="EMBL" id="BAQD01000087">
    <property type="protein sequence ID" value="GBQ08322.1"/>
    <property type="molecule type" value="Genomic_DNA"/>
</dbReference>
<dbReference type="InterPro" id="IPR011701">
    <property type="entry name" value="MFS"/>
</dbReference>
<feature type="transmembrane region" description="Helical" evidence="8">
    <location>
        <begin position="180"/>
        <end position="202"/>
    </location>
</feature>
<comment type="subcellular location">
    <subcellularLocation>
        <location evidence="1">Cell membrane</location>
        <topology evidence="1">Multi-pass membrane protein</topology>
    </subcellularLocation>
</comment>
<evidence type="ECO:0000256" key="1">
    <source>
        <dbReference type="ARBA" id="ARBA00004651"/>
    </source>
</evidence>
<comment type="caution">
    <text evidence="10">The sequence shown here is derived from an EMBL/GenBank/DDBJ whole genome shotgun (WGS) entry which is preliminary data.</text>
</comment>
<feature type="transmembrane region" description="Helical" evidence="8">
    <location>
        <begin position="321"/>
        <end position="342"/>
    </location>
</feature>
<keyword evidence="4" id="KW-1003">Cell membrane</keyword>
<gene>
    <name evidence="10" type="ORF">AA15669_1735</name>
</gene>
<dbReference type="PANTHER" id="PTHR42718:SF9">
    <property type="entry name" value="MAJOR FACILITATOR SUPERFAMILY MULTIDRUG TRANSPORTER MFSC"/>
    <property type="match status" value="1"/>
</dbReference>
<keyword evidence="5 8" id="KW-0812">Transmembrane</keyword>
<evidence type="ECO:0000256" key="2">
    <source>
        <dbReference type="ARBA" id="ARBA00008537"/>
    </source>
</evidence>
<dbReference type="CDD" id="cd17503">
    <property type="entry name" value="MFS_LmrB_MDR_like"/>
    <property type="match status" value="1"/>
</dbReference>
<feature type="transmembrane region" description="Helical" evidence="8">
    <location>
        <begin position="386"/>
        <end position="403"/>
    </location>
</feature>
<evidence type="ECO:0000256" key="7">
    <source>
        <dbReference type="ARBA" id="ARBA00023136"/>
    </source>
</evidence>
<evidence type="ECO:0000313" key="11">
    <source>
        <dbReference type="Proteomes" id="UP001062901"/>
    </source>
</evidence>
<evidence type="ECO:0000256" key="4">
    <source>
        <dbReference type="ARBA" id="ARBA00022475"/>
    </source>
</evidence>
<reference evidence="10" key="1">
    <citation type="submission" date="2013-04" db="EMBL/GenBank/DDBJ databases">
        <title>The genome sequencing project of 58 acetic acid bacteria.</title>
        <authorList>
            <person name="Okamoto-Kainuma A."/>
            <person name="Ishikawa M."/>
            <person name="Umino S."/>
            <person name="Koizumi Y."/>
            <person name="Shiwa Y."/>
            <person name="Yoshikawa H."/>
            <person name="Matsutani M."/>
            <person name="Matsushita K."/>
        </authorList>
    </citation>
    <scope>NUCLEOTIDE SEQUENCE</scope>
    <source>
        <strain evidence="10">DSM 15669</strain>
    </source>
</reference>
<proteinExistence type="inferred from homology"/>
<dbReference type="InterPro" id="IPR020846">
    <property type="entry name" value="MFS_dom"/>
</dbReference>
<evidence type="ECO:0000256" key="8">
    <source>
        <dbReference type="SAM" id="Phobius"/>
    </source>
</evidence>
<dbReference type="SUPFAM" id="SSF103473">
    <property type="entry name" value="MFS general substrate transporter"/>
    <property type="match status" value="1"/>
</dbReference>
<name>A0ABQ0P0K5_9PROT</name>
<feature type="transmembrane region" description="Helical" evidence="8">
    <location>
        <begin position="246"/>
        <end position="267"/>
    </location>
</feature>
<keyword evidence="3" id="KW-0813">Transport</keyword>
<dbReference type="InterPro" id="IPR036259">
    <property type="entry name" value="MFS_trans_sf"/>
</dbReference>
<dbReference type="NCBIfam" id="TIGR00711">
    <property type="entry name" value="efflux_EmrB"/>
    <property type="match status" value="1"/>
</dbReference>
<feature type="transmembrane region" description="Helical" evidence="8">
    <location>
        <begin position="501"/>
        <end position="522"/>
    </location>
</feature>
<dbReference type="Gene3D" id="1.20.1720.10">
    <property type="entry name" value="Multidrug resistance protein D"/>
    <property type="match status" value="1"/>
</dbReference>
<comment type="similarity">
    <text evidence="2">Belongs to the major facilitator superfamily. EmrB family.</text>
</comment>
<organism evidence="10 11">
    <name type="scientific">Saccharibacter floricola DSM 15669</name>
    <dbReference type="NCBI Taxonomy" id="1123227"/>
    <lineage>
        <taxon>Bacteria</taxon>
        <taxon>Pseudomonadati</taxon>
        <taxon>Pseudomonadota</taxon>
        <taxon>Alphaproteobacteria</taxon>
        <taxon>Acetobacterales</taxon>
        <taxon>Acetobacteraceae</taxon>
        <taxon>Saccharibacter</taxon>
    </lineage>
</organism>
<evidence type="ECO:0000256" key="6">
    <source>
        <dbReference type="ARBA" id="ARBA00022989"/>
    </source>
</evidence>
<dbReference type="InterPro" id="IPR004638">
    <property type="entry name" value="EmrB-like"/>
</dbReference>
<accession>A0ABQ0P0K5</accession>
<dbReference type="Pfam" id="PF07690">
    <property type="entry name" value="MFS_1"/>
    <property type="match status" value="1"/>
</dbReference>
<keyword evidence="7 8" id="KW-0472">Membrane</keyword>
<feature type="transmembrane region" description="Helical" evidence="8">
    <location>
        <begin position="349"/>
        <end position="366"/>
    </location>
</feature>
<evidence type="ECO:0000259" key="9">
    <source>
        <dbReference type="PROSITE" id="PS50850"/>
    </source>
</evidence>
<evidence type="ECO:0000256" key="5">
    <source>
        <dbReference type="ARBA" id="ARBA00022692"/>
    </source>
</evidence>